<dbReference type="Pfam" id="PF13564">
    <property type="entry name" value="DoxX_2"/>
    <property type="match status" value="1"/>
</dbReference>
<feature type="transmembrane region" description="Helical" evidence="5">
    <location>
        <begin position="98"/>
        <end position="118"/>
    </location>
</feature>
<dbReference type="EMBL" id="JAMQQD010000002">
    <property type="protein sequence ID" value="MCW7515434.1"/>
    <property type="molecule type" value="Genomic_DNA"/>
</dbReference>
<accession>A0AAW5VCJ8</accession>
<proteinExistence type="predicted"/>
<evidence type="ECO:0000256" key="1">
    <source>
        <dbReference type="ARBA" id="ARBA00004141"/>
    </source>
</evidence>
<dbReference type="Proteomes" id="UP001209694">
    <property type="component" value="Unassembled WGS sequence"/>
</dbReference>
<comment type="subcellular location">
    <subcellularLocation>
        <location evidence="1">Membrane</location>
        <topology evidence="1">Multi-pass membrane protein</topology>
    </subcellularLocation>
</comment>
<feature type="transmembrane region" description="Helical" evidence="5">
    <location>
        <begin position="12"/>
        <end position="34"/>
    </location>
</feature>
<dbReference type="GO" id="GO:0016020">
    <property type="term" value="C:membrane"/>
    <property type="evidence" value="ECO:0007669"/>
    <property type="project" value="UniProtKB-SubCell"/>
</dbReference>
<sequence length="130" mass="14336">MDDINQSPTYLWLSRILSGLVIAFLLFDAGAKLAKIEPVLKSMEELGIPATSAFTIGILLFVITLIYSIPQTSFLGALLLTGYLGGAVAIHVRVGNPIWTHTLFPVYLGILLWVGLILRYPKIKSFIFPF</sequence>
<evidence type="ECO:0000256" key="3">
    <source>
        <dbReference type="ARBA" id="ARBA00022989"/>
    </source>
</evidence>
<reference evidence="6" key="1">
    <citation type="submission" date="2022-06" db="EMBL/GenBank/DDBJ databases">
        <title>Leptospira isolates from biofilms formed at urban environments.</title>
        <authorList>
            <person name="Ribeiro P.S."/>
            <person name="Sousa T."/>
            <person name="Carvalho N."/>
            <person name="Aburjaile F."/>
            <person name="Neves F."/>
            <person name="Oliveira D."/>
            <person name="Blanco L."/>
            <person name="Lima J."/>
            <person name="Costa F."/>
            <person name="Brenig B."/>
            <person name="Soares S."/>
            <person name="Ramos R."/>
            <person name="Goes-Neto A."/>
            <person name="Matiuzzi M."/>
            <person name="Azevedo V."/>
            <person name="Ristow P."/>
        </authorList>
    </citation>
    <scope>NUCLEOTIDE SEQUENCE</scope>
    <source>
        <strain evidence="6">VSF7</strain>
    </source>
</reference>
<comment type="caution">
    <text evidence="6">The sequence shown here is derived from an EMBL/GenBank/DDBJ whole genome shotgun (WGS) entry which is preliminary data.</text>
</comment>
<gene>
    <name evidence="6" type="ORF">ND810_09725</name>
</gene>
<dbReference type="AlphaFoldDB" id="A0AAW5VCJ8"/>
<keyword evidence="4 5" id="KW-0472">Membrane</keyword>
<feature type="transmembrane region" description="Helical" evidence="5">
    <location>
        <begin position="74"/>
        <end position="92"/>
    </location>
</feature>
<evidence type="ECO:0000256" key="4">
    <source>
        <dbReference type="ARBA" id="ARBA00023136"/>
    </source>
</evidence>
<evidence type="ECO:0000256" key="5">
    <source>
        <dbReference type="SAM" id="Phobius"/>
    </source>
</evidence>
<evidence type="ECO:0000256" key="2">
    <source>
        <dbReference type="ARBA" id="ARBA00022692"/>
    </source>
</evidence>
<protein>
    <submittedName>
        <fullName evidence="6">DoxX family protein</fullName>
    </submittedName>
</protein>
<evidence type="ECO:0000313" key="6">
    <source>
        <dbReference type="EMBL" id="MCW7515434.1"/>
    </source>
</evidence>
<organism evidence="6 7">
    <name type="scientific">Leptospira levettii</name>
    <dbReference type="NCBI Taxonomy" id="2023178"/>
    <lineage>
        <taxon>Bacteria</taxon>
        <taxon>Pseudomonadati</taxon>
        <taxon>Spirochaetota</taxon>
        <taxon>Spirochaetia</taxon>
        <taxon>Leptospirales</taxon>
        <taxon>Leptospiraceae</taxon>
        <taxon>Leptospira</taxon>
    </lineage>
</organism>
<keyword evidence="3 5" id="KW-1133">Transmembrane helix</keyword>
<dbReference type="RefSeq" id="WP_265355306.1">
    <property type="nucleotide sequence ID" value="NZ_JAMQPS010000001.1"/>
</dbReference>
<feature type="transmembrane region" description="Helical" evidence="5">
    <location>
        <begin position="46"/>
        <end position="67"/>
    </location>
</feature>
<dbReference type="InterPro" id="IPR032808">
    <property type="entry name" value="DoxX"/>
</dbReference>
<evidence type="ECO:0000313" key="7">
    <source>
        <dbReference type="Proteomes" id="UP001209694"/>
    </source>
</evidence>
<keyword evidence="2 5" id="KW-0812">Transmembrane</keyword>
<name>A0AAW5VCJ8_9LEPT</name>